<protein>
    <submittedName>
        <fullName evidence="2">Uncharacterized protein</fullName>
    </submittedName>
</protein>
<evidence type="ECO:0000256" key="1">
    <source>
        <dbReference type="SAM" id="MobiDB-lite"/>
    </source>
</evidence>
<reference evidence="2 3" key="1">
    <citation type="submission" date="2019-06" db="EMBL/GenBank/DDBJ databases">
        <authorList>
            <person name="Palmer J.M."/>
        </authorList>
    </citation>
    <scope>NUCLEOTIDE SEQUENCE [LARGE SCALE GENOMIC DNA]</scope>
    <source>
        <strain evidence="2 3">TWF106</strain>
    </source>
</reference>
<name>A0A7C8QXG5_ORBOL</name>
<dbReference type="Proteomes" id="UP000472727">
    <property type="component" value="Unassembled WGS sequence"/>
</dbReference>
<organism evidence="2 3">
    <name type="scientific">Orbilia oligospora</name>
    <name type="common">Nematode-trapping fungus</name>
    <name type="synonym">Arthrobotrys oligospora</name>
    <dbReference type="NCBI Taxonomy" id="2813651"/>
    <lineage>
        <taxon>Eukaryota</taxon>
        <taxon>Fungi</taxon>
        <taxon>Dikarya</taxon>
        <taxon>Ascomycota</taxon>
        <taxon>Pezizomycotina</taxon>
        <taxon>Orbiliomycetes</taxon>
        <taxon>Orbiliales</taxon>
        <taxon>Orbiliaceae</taxon>
        <taxon>Orbilia</taxon>
    </lineage>
</organism>
<feature type="region of interest" description="Disordered" evidence="1">
    <location>
        <begin position="222"/>
        <end position="261"/>
    </location>
</feature>
<dbReference type="AlphaFoldDB" id="A0A7C8QXG5"/>
<feature type="compositionally biased region" description="Basic and acidic residues" evidence="1">
    <location>
        <begin position="233"/>
        <end position="255"/>
    </location>
</feature>
<dbReference type="EMBL" id="WIWS01000003">
    <property type="protein sequence ID" value="KAF3228792.1"/>
    <property type="molecule type" value="Genomic_DNA"/>
</dbReference>
<evidence type="ECO:0000313" key="3">
    <source>
        <dbReference type="Proteomes" id="UP000472727"/>
    </source>
</evidence>
<accession>A0A7C8QXG5</accession>
<proteinExistence type="predicted"/>
<comment type="caution">
    <text evidence="2">The sequence shown here is derived from an EMBL/GenBank/DDBJ whole genome shotgun (WGS) entry which is preliminary data.</text>
</comment>
<evidence type="ECO:0000313" key="2">
    <source>
        <dbReference type="EMBL" id="KAF3228792.1"/>
    </source>
</evidence>
<gene>
    <name evidence="2" type="ORF">TWF106_006312</name>
</gene>
<sequence>MPVPSRIERVQGVDMQGGLSQGDDAVPENAWQYHTDISGQVLEENINVRPQEVSRDPYLNSDHANNDGSFSVSPQSNFGTPIGIQMHPNAQPIQAFCGDDGSMETYQTIDSQPGNVYLRGAILGQETDVKNLDPRYSEIQDYQSIQEASFPTHNLSWGPGWNQREPKNYPETRGAVRCDKTRPSSSFVQVPLRVRGRFYARCLYPGCDRVIYSSLSMSKARDNLHQSHQKKEKNHEEWLKNKRPEQRCDVADKRASHFRPY</sequence>